<comment type="caution">
    <text evidence="2">The sequence shown here is derived from an EMBL/GenBank/DDBJ whole genome shotgun (WGS) entry which is preliminary data.</text>
</comment>
<reference evidence="2 3" key="1">
    <citation type="submission" date="2022-04" db="EMBL/GenBank/DDBJ databases">
        <title>Positive selection, recombination, and allopatry shape intraspecific diversity of widespread and dominant cyanobacteria.</title>
        <authorList>
            <person name="Wei J."/>
            <person name="Shu W."/>
            <person name="Hu C."/>
        </authorList>
    </citation>
    <scope>NUCLEOTIDE SEQUENCE [LARGE SCALE GENOMIC DNA]</scope>
    <source>
        <strain evidence="2 3">AS-A4</strain>
    </source>
</reference>
<dbReference type="PANTHER" id="PTHR43179:SF7">
    <property type="entry name" value="RHAMNOSYLTRANSFERASE WBBL"/>
    <property type="match status" value="1"/>
</dbReference>
<organism evidence="2 3">
    <name type="scientific">Stenomitos frigidus AS-A4</name>
    <dbReference type="NCBI Taxonomy" id="2933935"/>
    <lineage>
        <taxon>Bacteria</taxon>
        <taxon>Bacillati</taxon>
        <taxon>Cyanobacteriota</taxon>
        <taxon>Cyanophyceae</taxon>
        <taxon>Leptolyngbyales</taxon>
        <taxon>Leptolyngbyaceae</taxon>
        <taxon>Stenomitos</taxon>
    </lineage>
</organism>
<evidence type="ECO:0000313" key="3">
    <source>
        <dbReference type="Proteomes" id="UP001476950"/>
    </source>
</evidence>
<dbReference type="EMBL" id="JAMPLM010000004">
    <property type="protein sequence ID" value="MEP1058302.1"/>
    <property type="molecule type" value="Genomic_DNA"/>
</dbReference>
<dbReference type="InterPro" id="IPR029044">
    <property type="entry name" value="Nucleotide-diphossugar_trans"/>
</dbReference>
<evidence type="ECO:0000259" key="1">
    <source>
        <dbReference type="Pfam" id="PF00535"/>
    </source>
</evidence>
<dbReference type="Gene3D" id="3.90.550.10">
    <property type="entry name" value="Spore Coat Polysaccharide Biosynthesis Protein SpsA, Chain A"/>
    <property type="match status" value="2"/>
</dbReference>
<dbReference type="SUPFAM" id="SSF53448">
    <property type="entry name" value="Nucleotide-diphospho-sugar transferases"/>
    <property type="match status" value="2"/>
</dbReference>
<dbReference type="PANTHER" id="PTHR43179">
    <property type="entry name" value="RHAMNOSYLTRANSFERASE WBBL"/>
    <property type="match status" value="1"/>
</dbReference>
<accession>A0ABV0KGD5</accession>
<dbReference type="Pfam" id="PF00535">
    <property type="entry name" value="Glycos_transf_2"/>
    <property type="match status" value="2"/>
</dbReference>
<protein>
    <submittedName>
        <fullName evidence="2">Glycosyltransferase family 2 protein</fullName>
    </submittedName>
</protein>
<dbReference type="InterPro" id="IPR001173">
    <property type="entry name" value="Glyco_trans_2-like"/>
</dbReference>
<dbReference type="CDD" id="cd04186">
    <property type="entry name" value="GT_2_like_c"/>
    <property type="match status" value="1"/>
</dbReference>
<proteinExistence type="predicted"/>
<feature type="domain" description="Glycosyltransferase 2-like" evidence="1">
    <location>
        <begin position="120"/>
        <end position="273"/>
    </location>
</feature>
<feature type="domain" description="Glycosyltransferase 2-like" evidence="1">
    <location>
        <begin position="374"/>
        <end position="491"/>
    </location>
</feature>
<name>A0ABV0KGD5_9CYAN</name>
<dbReference type="CDD" id="cd04184">
    <property type="entry name" value="GT2_RfbC_Mx_like"/>
    <property type="match status" value="1"/>
</dbReference>
<gene>
    <name evidence="2" type="ORF">NDI38_07595</name>
</gene>
<dbReference type="Proteomes" id="UP001476950">
    <property type="component" value="Unassembled WGS sequence"/>
</dbReference>
<sequence length="634" mass="71916">MDLETLNSELHRTQLELQHSQAVIQAMESSKFWKLRTRWLNAKTLVRRYPGMALKPTLRLATRLLTNAKDKWRSYVEPAPLTPAPVVVPPEITPSEFWKKIDPVIQEQVNCFEASTPKISILTPTFNSSLSWFVDTVLSVLHQSSTEWEWCIVDDGSTVSEIRSVLETLAQKHPRIKVLLQPSGGISAATNKALELASGDYVCFLDHDDTLTPDAIQASLKKLSQGFDLVYSDEDKIDSSGLHYIEPFFKPDWSPEYFRGVMYVGHFLSIRRELVVAAGGFDRQYDGVQDYELVLRLSEITQNIGHIPKILYHWRKIEGSVASDPQAKPAVEVLQQAAVRSHLERLGLPATAKSLGNHRLGLISAPRTEHPLISIIIPTKNAPDHLERCLNSLFTLSNYPNFEVVLVDNETDDPRALQTMRQHPIKRLNFPGTFNYSRANNLGATYANGEYLVFLNNDTEVLTEDWLQQLLYYAEQPDVGAVGALLLFPDRTVQHAGVVMGSRGTADHIMRGFPSDVDGYAGSLVCAREVSAVTAACMMVRKHDFQAVNHFNEHFFTHYQDVDLCMKLVNLGKRIIFTPRAVLIHHESVTRRNYYDLVDRYLLLDQWQHYIEAGDPFYNLNFDVARCDYGVKVY</sequence>
<evidence type="ECO:0000313" key="2">
    <source>
        <dbReference type="EMBL" id="MEP1058302.1"/>
    </source>
</evidence>
<keyword evidence="3" id="KW-1185">Reference proteome</keyword>
<dbReference type="RefSeq" id="WP_190455090.1">
    <property type="nucleotide sequence ID" value="NZ_JAMPLM010000004.1"/>
</dbReference>